<reference evidence="4" key="2">
    <citation type="submission" date="2015-06" db="EMBL/GenBank/DDBJ databases">
        <title>Salimicrobium jeotgali MJ3, isolated from Myulchi jeot, a traditional Korean fermented seafood.</title>
        <authorList>
            <person name="Kim K.H."/>
            <person name="Jeon C.O."/>
            <person name="Jin H.M."/>
        </authorList>
    </citation>
    <scope>NUCLEOTIDE SEQUENCE [LARGE SCALE GENOMIC DNA]</scope>
    <source>
        <strain evidence="4">MJ3</strain>
    </source>
</reference>
<organism evidence="2 3">
    <name type="scientific">Salimicrobium jeotgali</name>
    <dbReference type="NCBI Taxonomy" id="1230341"/>
    <lineage>
        <taxon>Bacteria</taxon>
        <taxon>Bacillati</taxon>
        <taxon>Bacillota</taxon>
        <taxon>Bacilli</taxon>
        <taxon>Bacillales</taxon>
        <taxon>Bacillaceae</taxon>
        <taxon>Salimicrobium</taxon>
    </lineage>
</organism>
<dbReference type="KEGG" id="sje:AAV35_013320"/>
<proteinExistence type="predicted"/>
<dbReference type="AlphaFoldDB" id="K2G9E6"/>
<evidence type="ECO:0000313" key="4">
    <source>
        <dbReference type="Proteomes" id="UP000092654"/>
    </source>
</evidence>
<evidence type="ECO:0000313" key="3">
    <source>
        <dbReference type="Proteomes" id="UP000011746"/>
    </source>
</evidence>
<reference evidence="2 3" key="1">
    <citation type="journal article" date="2012" name="J. Bacteriol.">
        <title>Draft Genome Sequence of Salimicrobium sp. Strain MJ3, Isolated from Myulchi-Jeot, Korean Fermented Seafood.</title>
        <authorList>
            <person name="Lee S.H."/>
            <person name="Jung J.Y."/>
            <person name="Jeon C.O."/>
        </authorList>
    </citation>
    <scope>NUCLEOTIDE SEQUENCE [LARGE SCALE GENOMIC DNA]</scope>
    <source>
        <strain evidence="2 3">MJ3</strain>
    </source>
</reference>
<dbReference type="EMBL" id="CP011361">
    <property type="protein sequence ID" value="AKG05627.1"/>
    <property type="molecule type" value="Genomic_DNA"/>
</dbReference>
<gene>
    <name evidence="1" type="ORF">AAV35_013320</name>
    <name evidence="2" type="ORF">MJ3_10836</name>
</gene>
<reference evidence="1" key="3">
    <citation type="submission" date="2016-11" db="EMBL/GenBank/DDBJ databases">
        <title>Salimicrobium jeotgali MJ3, isolated from Myulchi jeot, a traditional Korean fermented seafood.</title>
        <authorList>
            <person name="Kim K.H."/>
            <person name="Jeon C.O."/>
            <person name="Jin H.M."/>
        </authorList>
    </citation>
    <scope>NUCLEOTIDE SEQUENCE</scope>
    <source>
        <strain evidence="1">MJ3</strain>
    </source>
</reference>
<dbReference type="STRING" id="1230341.AAV35_013320"/>
<evidence type="ECO:0000313" key="1">
    <source>
        <dbReference type="EMBL" id="AKG05627.1"/>
    </source>
</evidence>
<sequence>MKIIKKPSFRGAVFLLLLKIPANVFQKKLLIKQLLHLILNRDKLLFVALRKPGTADDAKQKNI</sequence>
<keyword evidence="3" id="KW-1185">Reference proteome</keyword>
<name>K2G9E6_9BACI</name>
<dbReference type="Proteomes" id="UP000011746">
    <property type="component" value="Unassembled WGS sequence"/>
</dbReference>
<evidence type="ECO:0000313" key="2">
    <source>
        <dbReference type="EMBL" id="EKE31007.1"/>
    </source>
</evidence>
<dbReference type="EMBL" id="AMPQ01000017">
    <property type="protein sequence ID" value="EKE31007.1"/>
    <property type="molecule type" value="Genomic_DNA"/>
</dbReference>
<protein>
    <submittedName>
        <fullName evidence="2">Uncharacterized protein</fullName>
    </submittedName>
</protein>
<dbReference type="Proteomes" id="UP000092654">
    <property type="component" value="Chromosome"/>
</dbReference>
<accession>K2G9E6</accession>